<dbReference type="InterPro" id="IPR036390">
    <property type="entry name" value="WH_DNA-bd_sf"/>
</dbReference>
<gene>
    <name evidence="1" type="ORF">ENO04_01185</name>
</gene>
<evidence type="ECO:0000313" key="1">
    <source>
        <dbReference type="EMBL" id="HDS10225.1"/>
    </source>
</evidence>
<comment type="caution">
    <text evidence="1">The sequence shown here is derived from an EMBL/GenBank/DDBJ whole genome shotgun (WGS) entry which is preliminary data.</text>
</comment>
<protein>
    <recommendedName>
        <fullName evidence="2">MarR family transcriptional regulator</fullName>
    </recommendedName>
</protein>
<dbReference type="SUPFAM" id="SSF46785">
    <property type="entry name" value="Winged helix' DNA-binding domain"/>
    <property type="match status" value="1"/>
</dbReference>
<dbReference type="EMBL" id="DSDY01000040">
    <property type="protein sequence ID" value="HDS10225.1"/>
    <property type="molecule type" value="Genomic_DNA"/>
</dbReference>
<reference evidence="1" key="1">
    <citation type="journal article" date="2020" name="mSystems">
        <title>Genome- and Community-Level Interaction Insights into Carbon Utilization and Element Cycling Functions of Hydrothermarchaeota in Hydrothermal Sediment.</title>
        <authorList>
            <person name="Zhou Z."/>
            <person name="Liu Y."/>
            <person name="Xu W."/>
            <person name="Pan J."/>
            <person name="Luo Z.H."/>
            <person name="Li M."/>
        </authorList>
    </citation>
    <scope>NUCLEOTIDE SEQUENCE [LARGE SCALE GENOMIC DNA]</scope>
    <source>
        <strain evidence="1">SpSt-123</strain>
    </source>
</reference>
<organism evidence="1">
    <name type="scientific">Fervidicoccus fontis</name>
    <dbReference type="NCBI Taxonomy" id="683846"/>
    <lineage>
        <taxon>Archaea</taxon>
        <taxon>Thermoproteota</taxon>
        <taxon>Thermoprotei</taxon>
        <taxon>Fervidicoccales</taxon>
        <taxon>Fervidicoccaceae</taxon>
        <taxon>Fervidicoccus</taxon>
    </lineage>
</organism>
<evidence type="ECO:0008006" key="2">
    <source>
        <dbReference type="Google" id="ProtNLM"/>
    </source>
</evidence>
<dbReference type="AlphaFoldDB" id="A0A7C1I3G4"/>
<dbReference type="Gene3D" id="1.10.10.10">
    <property type="entry name" value="Winged helix-like DNA-binding domain superfamily/Winged helix DNA-binding domain"/>
    <property type="match status" value="1"/>
</dbReference>
<sequence length="144" mass="16668">MDLQSNPLAQRLELLKQLDETIDFAKSVIQLGVVLVLHEYKDGLSVDELCVKLGERRKALLDALRKLELKQIITKKDVENKQVIVLTESGISYVEKLLNILLPRTEVSGIQSLDTRSKRAMLLNNLVESHYIIYSYRCFRREKR</sequence>
<proteinExistence type="predicted"/>
<accession>A0A7C1I3G4</accession>
<dbReference type="InterPro" id="IPR036388">
    <property type="entry name" value="WH-like_DNA-bd_sf"/>
</dbReference>
<name>A0A7C1I3G4_9CREN</name>